<dbReference type="AlphaFoldDB" id="G7WF73"/>
<evidence type="ECO:0008006" key="3">
    <source>
        <dbReference type="Google" id="ProtNLM"/>
    </source>
</evidence>
<keyword evidence="2" id="KW-1185">Reference proteome</keyword>
<sequence>MRSVVLNEYSNSSVKMIRESGDQSSPIWLLVNSRYPNDVFDIWTPILYEIQDRVYRKLHGRIDRGRIYIMYASSNIGRVSIPSKPLPAEAATEIVELRKSVLQHQPKLLITFGTITNELVRRVFDQQAEDGPNYWKTTNLEDEFQRSIMNFDINRTNWIPLIRKVKGRKSLQDWEESERYFREAAINIADKIIEHKDSLNLWI</sequence>
<evidence type="ECO:0000313" key="2">
    <source>
        <dbReference type="Proteomes" id="UP000006346"/>
    </source>
</evidence>
<accession>G7WF73</accession>
<evidence type="ECO:0000313" key="1">
    <source>
        <dbReference type="EMBL" id="AET67684.1"/>
    </source>
</evidence>
<name>G7WF73_DESOD</name>
<dbReference type="EMBL" id="CP003108">
    <property type="protein sequence ID" value="AET67684.1"/>
    <property type="molecule type" value="Genomic_DNA"/>
</dbReference>
<dbReference type="KEGG" id="dor:Desor_2076"/>
<reference evidence="2" key="1">
    <citation type="submission" date="2011-11" db="EMBL/GenBank/DDBJ databases">
        <title>Complete sequence of Desulfosporosinus orientis DSM 765.</title>
        <authorList>
            <person name="Lucas S."/>
            <person name="Han J."/>
            <person name="Lapidus A."/>
            <person name="Cheng J.-F."/>
            <person name="Goodwin L."/>
            <person name="Pitluck S."/>
            <person name="Peters L."/>
            <person name="Ovchinnikova G."/>
            <person name="Teshima H."/>
            <person name="Detter J.C."/>
            <person name="Han C."/>
            <person name="Tapia R."/>
            <person name="Land M."/>
            <person name="Hauser L."/>
            <person name="Kyrpides N."/>
            <person name="Ivanova N."/>
            <person name="Pagani I."/>
            <person name="Pester M."/>
            <person name="Spring S."/>
            <person name="Ollivier B."/>
            <person name="Rattei T."/>
            <person name="Klenk H.-P."/>
            <person name="Wagner M."/>
            <person name="Loy A."/>
            <person name="Woyke T."/>
        </authorList>
    </citation>
    <scope>NUCLEOTIDE SEQUENCE [LARGE SCALE GENOMIC DNA]</scope>
    <source>
        <strain evidence="2">ATCC 19365 / DSM 765 / NCIMB 8382 / VKM B-1628</strain>
    </source>
</reference>
<reference evidence="1 2" key="2">
    <citation type="journal article" date="2012" name="J. Bacteriol.">
        <title>Complete genome sequences of Desulfosporosinus orientis DSM765T, Desulfosporosinus youngiae DSM17734T, Desulfosporosinus meridiei DSM13257T, and Desulfosporosinus acidiphilus DSM22704T.</title>
        <authorList>
            <person name="Pester M."/>
            <person name="Brambilla E."/>
            <person name="Alazard D."/>
            <person name="Rattei T."/>
            <person name="Weinmaier T."/>
            <person name="Han J."/>
            <person name="Lucas S."/>
            <person name="Lapidus A."/>
            <person name="Cheng J.F."/>
            <person name="Goodwin L."/>
            <person name="Pitluck S."/>
            <person name="Peters L."/>
            <person name="Ovchinnikova G."/>
            <person name="Teshima H."/>
            <person name="Detter J.C."/>
            <person name="Han C.S."/>
            <person name="Tapia R."/>
            <person name="Land M.L."/>
            <person name="Hauser L."/>
            <person name="Kyrpides N.C."/>
            <person name="Ivanova N.N."/>
            <person name="Pagani I."/>
            <person name="Huntmann M."/>
            <person name="Wei C.L."/>
            <person name="Davenport K.W."/>
            <person name="Daligault H."/>
            <person name="Chain P.S."/>
            <person name="Chen A."/>
            <person name="Mavromatis K."/>
            <person name="Markowitz V."/>
            <person name="Szeto E."/>
            <person name="Mikhailova N."/>
            <person name="Pati A."/>
            <person name="Wagner M."/>
            <person name="Woyke T."/>
            <person name="Ollivier B."/>
            <person name="Klenk H.P."/>
            <person name="Spring S."/>
            <person name="Loy A."/>
        </authorList>
    </citation>
    <scope>NUCLEOTIDE SEQUENCE [LARGE SCALE GENOMIC DNA]</scope>
    <source>
        <strain evidence="2">ATCC 19365 / DSM 765 / NCIMB 8382 / VKM B-1628</strain>
    </source>
</reference>
<dbReference type="RefSeq" id="WP_014184499.1">
    <property type="nucleotide sequence ID" value="NC_016584.1"/>
</dbReference>
<dbReference type="PATRIC" id="fig|768706.3.peg.2090"/>
<organism evidence="1 2">
    <name type="scientific">Desulfosporosinus orientis (strain ATCC 19365 / DSM 765 / NCIMB 8382 / VKM B-1628 / Singapore I)</name>
    <name type="common">Desulfotomaculum orientis</name>
    <dbReference type="NCBI Taxonomy" id="768706"/>
    <lineage>
        <taxon>Bacteria</taxon>
        <taxon>Bacillati</taxon>
        <taxon>Bacillota</taxon>
        <taxon>Clostridia</taxon>
        <taxon>Eubacteriales</taxon>
        <taxon>Desulfitobacteriaceae</taxon>
        <taxon>Desulfosporosinus</taxon>
    </lineage>
</organism>
<proteinExistence type="predicted"/>
<gene>
    <name evidence="1" type="ordered locus">Desor_2076</name>
</gene>
<dbReference type="Proteomes" id="UP000006346">
    <property type="component" value="Chromosome"/>
</dbReference>
<dbReference type="OrthoDB" id="1795163at2"/>
<dbReference type="HOGENOM" id="CLU_1347091_0_0_9"/>
<protein>
    <recommendedName>
        <fullName evidence="3">Uracil DNA glycosylase superfamily protein</fullName>
    </recommendedName>
</protein>